<evidence type="ECO:0000313" key="1">
    <source>
        <dbReference type="EMBL" id="CAG7889258.1"/>
    </source>
</evidence>
<reference evidence="1 2" key="1">
    <citation type="submission" date="2021-07" db="EMBL/GenBank/DDBJ databases">
        <authorList>
            <consortium name="Genoscope - CEA"/>
            <person name="William W."/>
        </authorList>
    </citation>
    <scope>NUCLEOTIDE SEQUENCE [LARGE SCALE GENOMIC DNA]</scope>
</reference>
<organism evidence="1 2">
    <name type="scientific">Brassica campestris</name>
    <name type="common">Field mustard</name>
    <dbReference type="NCBI Taxonomy" id="3711"/>
    <lineage>
        <taxon>Eukaryota</taxon>
        <taxon>Viridiplantae</taxon>
        <taxon>Streptophyta</taxon>
        <taxon>Embryophyta</taxon>
        <taxon>Tracheophyta</taxon>
        <taxon>Spermatophyta</taxon>
        <taxon>Magnoliopsida</taxon>
        <taxon>eudicotyledons</taxon>
        <taxon>Gunneridae</taxon>
        <taxon>Pentapetalae</taxon>
        <taxon>rosids</taxon>
        <taxon>malvids</taxon>
        <taxon>Brassicales</taxon>
        <taxon>Brassicaceae</taxon>
        <taxon>Brassiceae</taxon>
        <taxon>Brassica</taxon>
    </lineage>
</organism>
<dbReference type="Proteomes" id="UP000694005">
    <property type="component" value="Chromosome A01"/>
</dbReference>
<accession>A0A8D9GYB7</accession>
<proteinExistence type="predicted"/>
<name>A0A8D9GYB7_BRACM</name>
<dbReference type="Gramene" id="A01p33340.2_BraZ1">
    <property type="protein sequence ID" value="A01p33340.2_BraZ1.CDS.1"/>
    <property type="gene ID" value="A01g33340.2_BraZ1"/>
</dbReference>
<protein>
    <submittedName>
        <fullName evidence="1">Uncharacterized protein</fullName>
    </submittedName>
</protein>
<dbReference type="EMBL" id="LS974617">
    <property type="protein sequence ID" value="CAG7889258.1"/>
    <property type="molecule type" value="Genomic_DNA"/>
</dbReference>
<sequence length="66" mass="7456">MNMSFDLLCPPSRLNVDRHVKFIPFTVVLHHSPLFTSSSIPSRDSHGLLLCQWIFSRLALTTSPCS</sequence>
<evidence type="ECO:0000313" key="2">
    <source>
        <dbReference type="Proteomes" id="UP000694005"/>
    </source>
</evidence>
<gene>
    <name evidence="1" type="ORF">BRAPAZ1V2_A01P33340.2</name>
</gene>
<dbReference type="AlphaFoldDB" id="A0A8D9GYB7"/>